<keyword evidence="4" id="KW-1185">Reference proteome</keyword>
<protein>
    <recommendedName>
        <fullName evidence="2">DUF4136 domain-containing protein</fullName>
    </recommendedName>
</protein>
<keyword evidence="1" id="KW-0732">Signal</keyword>
<feature type="chain" id="PRO_5037576610" description="DUF4136 domain-containing protein" evidence="1">
    <location>
        <begin position="29"/>
        <end position="204"/>
    </location>
</feature>
<dbReference type="PROSITE" id="PS51257">
    <property type="entry name" value="PROKAR_LIPOPROTEIN"/>
    <property type="match status" value="1"/>
</dbReference>
<evidence type="ECO:0000256" key="1">
    <source>
        <dbReference type="SAM" id="SignalP"/>
    </source>
</evidence>
<dbReference type="RefSeq" id="WP_191250214.1">
    <property type="nucleotide sequence ID" value="NZ_BNCI01000001.1"/>
</dbReference>
<dbReference type="AlphaFoldDB" id="A0A919AN36"/>
<feature type="domain" description="DUF4136" evidence="2">
    <location>
        <begin position="40"/>
        <end position="189"/>
    </location>
</feature>
<evidence type="ECO:0000313" key="4">
    <source>
        <dbReference type="Proteomes" id="UP000630923"/>
    </source>
</evidence>
<reference evidence="3" key="1">
    <citation type="journal article" date="2014" name="Int. J. Syst. Evol. Microbiol.">
        <title>Complete genome sequence of Corynebacterium casei LMG S-19264T (=DSM 44701T), isolated from a smear-ripened cheese.</title>
        <authorList>
            <consortium name="US DOE Joint Genome Institute (JGI-PGF)"/>
            <person name="Walter F."/>
            <person name="Albersmeier A."/>
            <person name="Kalinowski J."/>
            <person name="Ruckert C."/>
        </authorList>
    </citation>
    <scope>NUCLEOTIDE SEQUENCE</scope>
    <source>
        <strain evidence="3">KCTC 42590</strain>
    </source>
</reference>
<sequence>MIKPFVATQKLLVIAAALMLGACSSYFSSDVSTFHTIGSPIRGTAAIVPMDSSKQESLEFRQYGAAIGYQLKQYGFSESGDNQPDYIVGFDVRISDGREKIYNRPASYAGYYNRTRYYWGHWGVYDPFYDPFQNELVAKTVYHAELFVEIKTPDGEVVYEGRSETDARENSLPNVVPLLAETLFKEFPGPNGVTRKVSIDLSEE</sequence>
<dbReference type="InterPro" id="IPR025411">
    <property type="entry name" value="DUF4136"/>
</dbReference>
<evidence type="ECO:0000259" key="2">
    <source>
        <dbReference type="Pfam" id="PF13590"/>
    </source>
</evidence>
<proteinExistence type="predicted"/>
<organism evidence="3 4">
    <name type="scientific">Kordiimonas sediminis</name>
    <dbReference type="NCBI Taxonomy" id="1735581"/>
    <lineage>
        <taxon>Bacteria</taxon>
        <taxon>Pseudomonadati</taxon>
        <taxon>Pseudomonadota</taxon>
        <taxon>Alphaproteobacteria</taxon>
        <taxon>Kordiimonadales</taxon>
        <taxon>Kordiimonadaceae</taxon>
        <taxon>Kordiimonas</taxon>
    </lineage>
</organism>
<comment type="caution">
    <text evidence="3">The sequence shown here is derived from an EMBL/GenBank/DDBJ whole genome shotgun (WGS) entry which is preliminary data.</text>
</comment>
<dbReference type="Proteomes" id="UP000630923">
    <property type="component" value="Unassembled WGS sequence"/>
</dbReference>
<dbReference type="Gene3D" id="3.30.160.670">
    <property type="match status" value="1"/>
</dbReference>
<gene>
    <name evidence="3" type="ORF">GCM10017044_07600</name>
</gene>
<reference evidence="3" key="2">
    <citation type="submission" date="2020-09" db="EMBL/GenBank/DDBJ databases">
        <authorList>
            <person name="Sun Q."/>
            <person name="Kim S."/>
        </authorList>
    </citation>
    <scope>NUCLEOTIDE SEQUENCE</scope>
    <source>
        <strain evidence="3">KCTC 42590</strain>
    </source>
</reference>
<evidence type="ECO:0000313" key="3">
    <source>
        <dbReference type="EMBL" id="GHF15850.1"/>
    </source>
</evidence>
<name>A0A919AN36_9PROT</name>
<feature type="signal peptide" evidence="1">
    <location>
        <begin position="1"/>
        <end position="28"/>
    </location>
</feature>
<accession>A0A919AN36</accession>
<dbReference type="EMBL" id="BNCI01000001">
    <property type="protein sequence ID" value="GHF15850.1"/>
    <property type="molecule type" value="Genomic_DNA"/>
</dbReference>
<dbReference type="Pfam" id="PF13590">
    <property type="entry name" value="DUF4136"/>
    <property type="match status" value="1"/>
</dbReference>